<protein>
    <submittedName>
        <fullName evidence="1">Uncharacterized protein</fullName>
    </submittedName>
</protein>
<proteinExistence type="predicted"/>
<name>A0AB34IKL0_PRYPA</name>
<accession>A0AB34IKL0</accession>
<dbReference type="AlphaFoldDB" id="A0AB34IKL0"/>
<dbReference type="EMBL" id="JBGBPQ010000023">
    <property type="protein sequence ID" value="KAL1500408.1"/>
    <property type="molecule type" value="Genomic_DNA"/>
</dbReference>
<gene>
    <name evidence="1" type="ORF">AB1Y20_013065</name>
</gene>
<comment type="caution">
    <text evidence="1">The sequence shown here is derived from an EMBL/GenBank/DDBJ whole genome shotgun (WGS) entry which is preliminary data.</text>
</comment>
<organism evidence="1 2">
    <name type="scientific">Prymnesium parvum</name>
    <name type="common">Toxic golden alga</name>
    <dbReference type="NCBI Taxonomy" id="97485"/>
    <lineage>
        <taxon>Eukaryota</taxon>
        <taxon>Haptista</taxon>
        <taxon>Haptophyta</taxon>
        <taxon>Prymnesiophyceae</taxon>
        <taxon>Prymnesiales</taxon>
        <taxon>Prymnesiaceae</taxon>
        <taxon>Prymnesium</taxon>
    </lineage>
</organism>
<reference evidence="1 2" key="1">
    <citation type="journal article" date="2024" name="Science">
        <title>Giant polyketide synthase enzymes in the biosynthesis of giant marine polyether toxins.</title>
        <authorList>
            <person name="Fallon T.R."/>
            <person name="Shende V.V."/>
            <person name="Wierzbicki I.H."/>
            <person name="Pendleton A.L."/>
            <person name="Watervoot N.F."/>
            <person name="Auber R.P."/>
            <person name="Gonzalez D.J."/>
            <person name="Wisecaver J.H."/>
            <person name="Moore B.S."/>
        </authorList>
    </citation>
    <scope>NUCLEOTIDE SEQUENCE [LARGE SCALE GENOMIC DNA]</scope>
    <source>
        <strain evidence="1 2">12B1</strain>
    </source>
</reference>
<evidence type="ECO:0000313" key="1">
    <source>
        <dbReference type="EMBL" id="KAL1500408.1"/>
    </source>
</evidence>
<evidence type="ECO:0000313" key="2">
    <source>
        <dbReference type="Proteomes" id="UP001515480"/>
    </source>
</evidence>
<keyword evidence="2" id="KW-1185">Reference proteome</keyword>
<dbReference type="Proteomes" id="UP001515480">
    <property type="component" value="Unassembled WGS sequence"/>
</dbReference>
<sequence length="111" mass="12917">MFVKNVLMGIDRPAVGPIALFCDNQAMFMLVQSNVVSQRTRHFERAATLVRWAVLRLLVRPYLVSTDQMIADVFTKAVEQDVFQRFRELLLNAERDATVLSKVYRLLARWM</sequence>